<evidence type="ECO:0000256" key="5">
    <source>
        <dbReference type="ARBA" id="ARBA00023242"/>
    </source>
</evidence>
<dbReference type="GO" id="GO:0043565">
    <property type="term" value="F:sequence-specific DNA binding"/>
    <property type="evidence" value="ECO:0007669"/>
    <property type="project" value="TreeGrafter"/>
</dbReference>
<gene>
    <name evidence="8" type="ORF">F0562_021117</name>
</gene>
<evidence type="ECO:0000313" key="8">
    <source>
        <dbReference type="EMBL" id="KAA8543388.1"/>
    </source>
</evidence>
<organism evidence="8 9">
    <name type="scientific">Nyssa sinensis</name>
    <dbReference type="NCBI Taxonomy" id="561372"/>
    <lineage>
        <taxon>Eukaryota</taxon>
        <taxon>Viridiplantae</taxon>
        <taxon>Streptophyta</taxon>
        <taxon>Embryophyta</taxon>
        <taxon>Tracheophyta</taxon>
        <taxon>Spermatophyta</taxon>
        <taxon>Magnoliopsida</taxon>
        <taxon>eudicotyledons</taxon>
        <taxon>Gunneridae</taxon>
        <taxon>Pentapetalae</taxon>
        <taxon>asterids</taxon>
        <taxon>Cornales</taxon>
        <taxon>Nyssaceae</taxon>
        <taxon>Nyssa</taxon>
    </lineage>
</organism>
<evidence type="ECO:0000256" key="1">
    <source>
        <dbReference type="ARBA" id="ARBA00004123"/>
    </source>
</evidence>
<keyword evidence="9" id="KW-1185">Reference proteome</keyword>
<dbReference type="Proteomes" id="UP000325577">
    <property type="component" value="Linkage Group LG11"/>
</dbReference>
<keyword evidence="5" id="KW-0539">Nucleus</keyword>
<dbReference type="EMBL" id="CM018034">
    <property type="protein sequence ID" value="KAA8543388.1"/>
    <property type="molecule type" value="Genomic_DNA"/>
</dbReference>
<dbReference type="OrthoDB" id="1911901at2759"/>
<reference evidence="8 9" key="1">
    <citation type="submission" date="2019-09" db="EMBL/GenBank/DDBJ databases">
        <title>A chromosome-level genome assembly of the Chinese tupelo Nyssa sinensis.</title>
        <authorList>
            <person name="Yang X."/>
            <person name="Kang M."/>
            <person name="Yang Y."/>
            <person name="Xiong H."/>
            <person name="Wang M."/>
            <person name="Zhang Z."/>
            <person name="Wang Z."/>
            <person name="Wu H."/>
            <person name="Ma T."/>
            <person name="Liu J."/>
            <person name="Xi Z."/>
        </authorList>
    </citation>
    <scope>NUCLEOTIDE SEQUENCE [LARGE SCALE GENOMIC DNA]</scope>
    <source>
        <strain evidence="8">J267</strain>
        <tissue evidence="8">Leaf</tissue>
    </source>
</reference>
<proteinExistence type="predicted"/>
<sequence length="228" mass="24593">MKRKQLIYLGDGKDTNTSGSERPQMTRELGHKSDGETIRWLLQQAEPSTIATTGTGTIPVSALTEELPPMAKVLVKNSVAPTQLLPDLEKKGKEVSDPARNNSGRGRITYIITVSTDHRLSYRAGGGVWRCHERRWWPESTARDGGRGPMDLISTVIVGATSDAGGVEVMPGLDGGEVGFEAASAGGDILLNSEPGPPQLKMKFWFVKARMPQRLLDNKLNGGVNSAT</sequence>
<dbReference type="InterPro" id="IPR005333">
    <property type="entry name" value="Transcription_factor_TCP"/>
</dbReference>
<dbReference type="GO" id="GO:0003700">
    <property type="term" value="F:DNA-binding transcription factor activity"/>
    <property type="evidence" value="ECO:0007669"/>
    <property type="project" value="InterPro"/>
</dbReference>
<dbReference type="PANTHER" id="PTHR31072">
    <property type="entry name" value="TRANSCRIPTION FACTOR TCP4-RELATED"/>
    <property type="match status" value="1"/>
</dbReference>
<dbReference type="AlphaFoldDB" id="A0A5J5BL58"/>
<dbReference type="GO" id="GO:0005634">
    <property type="term" value="C:nucleus"/>
    <property type="evidence" value="ECO:0007669"/>
    <property type="project" value="UniProtKB-SubCell"/>
</dbReference>
<keyword evidence="4" id="KW-0804">Transcription</keyword>
<evidence type="ECO:0000256" key="4">
    <source>
        <dbReference type="ARBA" id="ARBA00023163"/>
    </source>
</evidence>
<dbReference type="InterPro" id="IPR017887">
    <property type="entry name" value="TF_TCP_subgr"/>
</dbReference>
<protein>
    <recommendedName>
        <fullName evidence="7">TCP domain-containing protein</fullName>
    </recommendedName>
</protein>
<keyword evidence="2" id="KW-0805">Transcription regulation</keyword>
<keyword evidence="3" id="KW-0238">DNA-binding</keyword>
<evidence type="ECO:0000256" key="3">
    <source>
        <dbReference type="ARBA" id="ARBA00023125"/>
    </source>
</evidence>
<evidence type="ECO:0000313" key="9">
    <source>
        <dbReference type="Proteomes" id="UP000325577"/>
    </source>
</evidence>
<feature type="domain" description="TCP" evidence="7">
    <location>
        <begin position="1"/>
        <end position="52"/>
    </location>
</feature>
<evidence type="ECO:0000259" key="7">
    <source>
        <dbReference type="PROSITE" id="PS51369"/>
    </source>
</evidence>
<evidence type="ECO:0000256" key="2">
    <source>
        <dbReference type="ARBA" id="ARBA00023015"/>
    </source>
</evidence>
<evidence type="ECO:0000256" key="6">
    <source>
        <dbReference type="SAM" id="MobiDB-lite"/>
    </source>
</evidence>
<dbReference type="PROSITE" id="PS51369">
    <property type="entry name" value="TCP"/>
    <property type="match status" value="1"/>
</dbReference>
<comment type="subcellular location">
    <subcellularLocation>
        <location evidence="1">Nucleus</location>
    </subcellularLocation>
</comment>
<dbReference type="PANTHER" id="PTHR31072:SF4">
    <property type="entry name" value="TRANSCRIPTION FACTOR TCP20"/>
    <property type="match status" value="1"/>
</dbReference>
<feature type="region of interest" description="Disordered" evidence="6">
    <location>
        <begin position="1"/>
        <end position="29"/>
    </location>
</feature>
<accession>A0A5J5BL58</accession>
<dbReference type="Pfam" id="PF03634">
    <property type="entry name" value="TCP"/>
    <property type="match status" value="1"/>
</dbReference>
<name>A0A5J5BL58_9ASTE</name>